<dbReference type="HOGENOM" id="CLU_124815_0_0_11"/>
<reference evidence="2 3" key="1">
    <citation type="submission" date="2014-12" db="EMBL/GenBank/DDBJ databases">
        <title>Complete genome sequence of Streptomyces vietnamensis strain GIMV4.0001, a genetic manipulable producer of the benzoisochromanequinone antibiotic granaticin.</title>
        <authorList>
            <person name="Deng M.R."/>
            <person name="Guo J."/>
            <person name="Ma L.Y."/>
            <person name="Feng G.D."/>
            <person name="Mo C.Y."/>
            <person name="Zhu H.H."/>
        </authorList>
    </citation>
    <scope>NUCLEOTIDE SEQUENCE [LARGE SCALE GENOMIC DNA]</scope>
    <source>
        <strain evidence="3">GIMV4.0001</strain>
    </source>
</reference>
<organism evidence="2 3">
    <name type="scientific">Streptomyces vietnamensis</name>
    <dbReference type="NCBI Taxonomy" id="362257"/>
    <lineage>
        <taxon>Bacteria</taxon>
        <taxon>Bacillati</taxon>
        <taxon>Actinomycetota</taxon>
        <taxon>Actinomycetes</taxon>
        <taxon>Kitasatosporales</taxon>
        <taxon>Streptomycetaceae</taxon>
        <taxon>Streptomyces</taxon>
    </lineage>
</organism>
<name>A0A0B5HU38_9ACTN</name>
<evidence type="ECO:0000313" key="2">
    <source>
        <dbReference type="EMBL" id="AJF65570.1"/>
    </source>
</evidence>
<accession>A0A0B5HU38</accession>
<dbReference type="RefSeq" id="WP_041129598.1">
    <property type="nucleotide sequence ID" value="NZ_CP010407.1"/>
</dbReference>
<proteinExistence type="predicted"/>
<dbReference type="Pfam" id="PF14568">
    <property type="entry name" value="SUKH_6"/>
    <property type="match status" value="1"/>
</dbReference>
<evidence type="ECO:0000259" key="1">
    <source>
        <dbReference type="SMART" id="SM00860"/>
    </source>
</evidence>
<dbReference type="SUPFAM" id="SSF160631">
    <property type="entry name" value="SMI1/KNR4-like"/>
    <property type="match status" value="1"/>
</dbReference>
<sequence>MIFDQSDDDEYVGPPVDAEMIRQAEDVLQVRLPKSYVDLLSLQNGGVLRNRCFPTEFPTSWARDHICVDVIRGIGGEEGVEIVSADMIDEWEYPDIGVVFGVTPSAGHDTVMLDYSECGPLGEPAVAYIDEDRVPRRLASSFAEFVSGLVSCRTFGEDED</sequence>
<dbReference type="AlphaFoldDB" id="A0A0B5HU38"/>
<dbReference type="InterPro" id="IPR018958">
    <property type="entry name" value="Knr4/Smi1-like_dom"/>
</dbReference>
<dbReference type="Proteomes" id="UP000031774">
    <property type="component" value="Chromosome"/>
</dbReference>
<dbReference type="InterPro" id="IPR037883">
    <property type="entry name" value="Knr4/Smi1-like_sf"/>
</dbReference>
<dbReference type="Gene3D" id="3.40.1580.10">
    <property type="entry name" value="SMI1/KNR4-like"/>
    <property type="match status" value="1"/>
</dbReference>
<evidence type="ECO:0000313" key="3">
    <source>
        <dbReference type="Proteomes" id="UP000031774"/>
    </source>
</evidence>
<protein>
    <submittedName>
        <fullName evidence="2">1,3-beta-glucan synthase regulator</fullName>
    </submittedName>
</protein>
<keyword evidence="3" id="KW-1185">Reference proteome</keyword>
<dbReference type="SMART" id="SM00860">
    <property type="entry name" value="SMI1_KNR4"/>
    <property type="match status" value="1"/>
</dbReference>
<dbReference type="STRING" id="362257.SVTN_15265"/>
<dbReference type="EMBL" id="CP010407">
    <property type="protein sequence ID" value="AJF65570.1"/>
    <property type="molecule type" value="Genomic_DNA"/>
</dbReference>
<dbReference type="KEGG" id="svt:SVTN_15265"/>
<gene>
    <name evidence="2" type="ORF">SVTN_15265</name>
</gene>
<feature type="domain" description="Knr4/Smi1-like" evidence="1">
    <location>
        <begin position="15"/>
        <end position="148"/>
    </location>
</feature>